<comment type="caution">
    <text evidence="2">The sequence shown here is derived from an EMBL/GenBank/DDBJ whole genome shotgun (WGS) entry which is preliminary data.</text>
</comment>
<feature type="compositionally biased region" description="Basic residues" evidence="1">
    <location>
        <begin position="172"/>
        <end position="185"/>
    </location>
</feature>
<evidence type="ECO:0000313" key="2">
    <source>
        <dbReference type="EMBL" id="KAA6367135.1"/>
    </source>
</evidence>
<feature type="compositionally biased region" description="Low complexity" evidence="1">
    <location>
        <begin position="145"/>
        <end position="154"/>
    </location>
</feature>
<evidence type="ECO:0000313" key="3">
    <source>
        <dbReference type="Proteomes" id="UP000324800"/>
    </source>
</evidence>
<reference evidence="2 3" key="1">
    <citation type="submission" date="2019-03" db="EMBL/GenBank/DDBJ databases">
        <title>Single cell metagenomics reveals metabolic interactions within the superorganism composed of flagellate Streblomastix strix and complex community of Bacteroidetes bacteria on its surface.</title>
        <authorList>
            <person name="Treitli S.C."/>
            <person name="Kolisko M."/>
            <person name="Husnik F."/>
            <person name="Keeling P."/>
            <person name="Hampl V."/>
        </authorList>
    </citation>
    <scope>NUCLEOTIDE SEQUENCE [LARGE SCALE GENOMIC DNA]</scope>
    <source>
        <strain evidence="2">ST1C</strain>
    </source>
</reference>
<organism evidence="2 3">
    <name type="scientific">Streblomastix strix</name>
    <dbReference type="NCBI Taxonomy" id="222440"/>
    <lineage>
        <taxon>Eukaryota</taxon>
        <taxon>Metamonada</taxon>
        <taxon>Preaxostyla</taxon>
        <taxon>Oxymonadida</taxon>
        <taxon>Streblomastigidae</taxon>
        <taxon>Streblomastix</taxon>
    </lineage>
</organism>
<protein>
    <submittedName>
        <fullName evidence="2">Uncharacterized protein</fullName>
    </submittedName>
</protein>
<feature type="compositionally biased region" description="Polar residues" evidence="1">
    <location>
        <begin position="93"/>
        <end position="124"/>
    </location>
</feature>
<dbReference type="AlphaFoldDB" id="A0A5J4UBZ9"/>
<accession>A0A5J4UBZ9</accession>
<dbReference type="OrthoDB" id="546764at2759"/>
<evidence type="ECO:0000256" key="1">
    <source>
        <dbReference type="SAM" id="MobiDB-lite"/>
    </source>
</evidence>
<name>A0A5J4UBZ9_9EUKA</name>
<feature type="region of interest" description="Disordered" evidence="1">
    <location>
        <begin position="83"/>
        <end position="217"/>
    </location>
</feature>
<feature type="compositionally biased region" description="Low complexity" evidence="1">
    <location>
        <begin position="125"/>
        <end position="137"/>
    </location>
</feature>
<dbReference type="EMBL" id="SNRW01018645">
    <property type="protein sequence ID" value="KAA6367135.1"/>
    <property type="molecule type" value="Genomic_DNA"/>
</dbReference>
<proteinExistence type="predicted"/>
<gene>
    <name evidence="2" type="ORF">EZS28_037339</name>
</gene>
<feature type="compositionally biased region" description="Basic and acidic residues" evidence="1">
    <location>
        <begin position="207"/>
        <end position="217"/>
    </location>
</feature>
<dbReference type="Proteomes" id="UP000324800">
    <property type="component" value="Unassembled WGS sequence"/>
</dbReference>
<sequence>MASEKKDGTEQLKNLNLSQDETSRLVECFKQKEFRDMFFDYVREISEPGKAEEYNKMIQEAEKMNIDGTPREENQVKQKIYAQPKPIVEPTLPKNTSVPVNKSQQPITSATKVTNQKQVNKQSSLPTLTVLPPVLVTHPKQTQPSFSSSAMSASEPGSNQITDQQQDEQQQKKKKKRKKKNKKKKNDNNTMNNEEKNQQDEQESSSDEPKIKQNPRD</sequence>